<sequence>MNAMKRQARLDVAKYATYGVFAALGVSEIMAAETGLEATLALLDMGVFGTDIVINETLATRLNQTADGKAFLNAYNKFALIYGGARVYGELTGLIQNLRAEGRILTNPNDILGETETTQISNAIKAVEAKAGVAAEVITIDIAKVSPLLKTESNQSFFWSGRTNDIGGEKVALTVAKSKGGITLEGLLEEKGIKMPAWEDNKQAWEDVSAAYANQVSGEVRAVVGQQLREGNVWENIELPRLKNNPNVSKITIIDPETLAERVIFKR</sequence>
<organism evidence="1 2">
    <name type="scientific">Spirosoma linguale (strain ATCC 33905 / DSM 74 / LMG 10896 / Claus 1)</name>
    <dbReference type="NCBI Taxonomy" id="504472"/>
    <lineage>
        <taxon>Bacteria</taxon>
        <taxon>Pseudomonadati</taxon>
        <taxon>Bacteroidota</taxon>
        <taxon>Cytophagia</taxon>
        <taxon>Cytophagales</taxon>
        <taxon>Cytophagaceae</taxon>
        <taxon>Spirosoma</taxon>
    </lineage>
</organism>
<evidence type="ECO:0000313" key="1">
    <source>
        <dbReference type="EMBL" id="ADB40277.1"/>
    </source>
</evidence>
<accession>D2QKW1</accession>
<dbReference type="STRING" id="504472.Slin_4295"/>
<dbReference type="SUPFAM" id="SSF52309">
    <property type="entry name" value="N-(deoxy)ribosyltransferase-like"/>
    <property type="match status" value="1"/>
</dbReference>
<dbReference type="eggNOG" id="COG3210">
    <property type="taxonomic scope" value="Bacteria"/>
</dbReference>
<dbReference type="KEGG" id="sli:Slin_4295"/>
<protein>
    <submittedName>
        <fullName evidence="1">Uncharacterized protein</fullName>
    </submittedName>
</protein>
<keyword evidence="2" id="KW-1185">Reference proteome</keyword>
<dbReference type="EMBL" id="CP001769">
    <property type="protein sequence ID" value="ADB40277.1"/>
    <property type="molecule type" value="Genomic_DNA"/>
</dbReference>
<name>D2QKW1_SPILD</name>
<dbReference type="AlphaFoldDB" id="D2QKW1"/>
<dbReference type="HOGENOM" id="CLU_1041733_0_0_10"/>
<proteinExistence type="predicted"/>
<reference evidence="1 2" key="1">
    <citation type="journal article" date="2010" name="Stand. Genomic Sci.">
        <title>Complete genome sequence of Spirosoma linguale type strain (1).</title>
        <authorList>
            <person name="Lail K."/>
            <person name="Sikorski J."/>
            <person name="Saunders E."/>
            <person name="Lapidus A."/>
            <person name="Glavina Del Rio T."/>
            <person name="Copeland A."/>
            <person name="Tice H."/>
            <person name="Cheng J.-F."/>
            <person name="Lucas S."/>
            <person name="Nolan M."/>
            <person name="Bruce D."/>
            <person name="Goodwin L."/>
            <person name="Pitluck S."/>
            <person name="Ivanova N."/>
            <person name="Mavromatis K."/>
            <person name="Ovchinnikova G."/>
            <person name="Pati A."/>
            <person name="Chen A."/>
            <person name="Palaniappan K."/>
            <person name="Land M."/>
            <person name="Hauser L."/>
            <person name="Chang Y.-J."/>
            <person name="Jeffries C.D."/>
            <person name="Chain P."/>
            <person name="Brettin T."/>
            <person name="Detter J.C."/>
            <person name="Schuetze A."/>
            <person name="Rohde M."/>
            <person name="Tindall B.J."/>
            <person name="Goeker M."/>
            <person name="Bristow J."/>
            <person name="Eisen J.A."/>
            <person name="Markowitz V."/>
            <person name="Hugenholtz P."/>
            <person name="Kyrpides N.C."/>
            <person name="Klenk H.-P."/>
            <person name="Chen F."/>
        </authorList>
    </citation>
    <scope>NUCLEOTIDE SEQUENCE [LARGE SCALE GENOMIC DNA]</scope>
    <source>
        <strain evidence="2">ATCC 33905 / DSM 74 / LMG 10896 / Claus 1</strain>
    </source>
</reference>
<gene>
    <name evidence="1" type="ordered locus">Slin_4295</name>
</gene>
<evidence type="ECO:0000313" key="2">
    <source>
        <dbReference type="Proteomes" id="UP000002028"/>
    </source>
</evidence>
<dbReference type="RefSeq" id="WP_012928785.1">
    <property type="nucleotide sequence ID" value="NC_013730.1"/>
</dbReference>
<dbReference type="eggNOG" id="COG3170">
    <property type="taxonomic scope" value="Bacteria"/>
</dbReference>
<dbReference type="Proteomes" id="UP000002028">
    <property type="component" value="Chromosome"/>
</dbReference>